<proteinExistence type="predicted"/>
<evidence type="ECO:0000313" key="1">
    <source>
        <dbReference type="EMBL" id="KAF5696274.1"/>
    </source>
</evidence>
<sequence length="212" mass="24463">MPSGTCRRTNKGAAKWQCDHDIKLELINDKGKFEKALRDIYPLGFKVDYKYSSTICHVIALARNREPADLQKKLQDTNNHTKTFVVTAKSYQDVNREVKESAKGRHSLEFKVSLKIAQKQYALDRIRMVAGSKLEDNTIWHTFTRYIPECFVRDYSKLERGLKEFFPGGIGVTFEKETADHVAHYKVIGLRDSPDNINLQKFLTDGEYVLKD</sequence>
<dbReference type="AlphaFoldDB" id="A0A8H5XMF7"/>
<gene>
    <name evidence="1" type="ORF">FMUND_15736</name>
</gene>
<comment type="caution">
    <text evidence="1">The sequence shown here is derived from an EMBL/GenBank/DDBJ whole genome shotgun (WGS) entry which is preliminary data.</text>
</comment>
<accession>A0A8H5XMF7</accession>
<keyword evidence="2" id="KW-1185">Reference proteome</keyword>
<dbReference type="EMBL" id="JAAOAN010001234">
    <property type="protein sequence ID" value="KAF5696274.1"/>
    <property type="molecule type" value="Genomic_DNA"/>
</dbReference>
<name>A0A8H5XMF7_9HYPO</name>
<protein>
    <submittedName>
        <fullName evidence="1">Uncharacterized protein</fullName>
    </submittedName>
</protein>
<dbReference type="OrthoDB" id="4977395at2759"/>
<dbReference type="Proteomes" id="UP000544331">
    <property type="component" value="Unassembled WGS sequence"/>
</dbReference>
<reference evidence="1 2" key="1">
    <citation type="submission" date="2020-05" db="EMBL/GenBank/DDBJ databases">
        <title>Identification and distribution of gene clusters putatively required for synthesis of sphingolipid metabolism inhibitors in phylogenetically diverse species of the filamentous fungus Fusarium.</title>
        <authorList>
            <person name="Kim H.-S."/>
            <person name="Busman M."/>
            <person name="Brown D.W."/>
            <person name="Divon H."/>
            <person name="Uhlig S."/>
            <person name="Proctor R.H."/>
        </authorList>
    </citation>
    <scope>NUCLEOTIDE SEQUENCE [LARGE SCALE GENOMIC DNA]</scope>
    <source>
        <strain evidence="1 2">NRRL 66235</strain>
    </source>
</reference>
<evidence type="ECO:0000313" key="2">
    <source>
        <dbReference type="Proteomes" id="UP000544331"/>
    </source>
</evidence>
<organism evidence="1 2">
    <name type="scientific">Fusarium mundagurra</name>
    <dbReference type="NCBI Taxonomy" id="1567541"/>
    <lineage>
        <taxon>Eukaryota</taxon>
        <taxon>Fungi</taxon>
        <taxon>Dikarya</taxon>
        <taxon>Ascomycota</taxon>
        <taxon>Pezizomycotina</taxon>
        <taxon>Sordariomycetes</taxon>
        <taxon>Hypocreomycetidae</taxon>
        <taxon>Hypocreales</taxon>
        <taxon>Nectriaceae</taxon>
        <taxon>Fusarium</taxon>
        <taxon>Fusarium fujikuroi species complex</taxon>
    </lineage>
</organism>